<dbReference type="EMBL" id="FQVU01000001">
    <property type="protein sequence ID" value="SHF83390.1"/>
    <property type="molecule type" value="Genomic_DNA"/>
</dbReference>
<accession>A0A1M5EVX7</accession>
<keyword evidence="5" id="KW-1185">Reference proteome</keyword>
<feature type="domain" description="YdbS-like PH" evidence="3">
    <location>
        <begin position="69"/>
        <end position="130"/>
    </location>
</feature>
<dbReference type="RefSeq" id="WP_073386566.1">
    <property type="nucleotide sequence ID" value="NZ_FQVU01000001.1"/>
</dbReference>
<name>A0A1M5EVX7_9ACTN</name>
<protein>
    <submittedName>
        <fullName evidence="4">PH domain-containing protein</fullName>
    </submittedName>
</protein>
<organism evidence="4 5">
    <name type="scientific">Jatrophihabitans endophyticus</name>
    <dbReference type="NCBI Taxonomy" id="1206085"/>
    <lineage>
        <taxon>Bacteria</taxon>
        <taxon>Bacillati</taxon>
        <taxon>Actinomycetota</taxon>
        <taxon>Actinomycetes</taxon>
        <taxon>Jatrophihabitantales</taxon>
        <taxon>Jatrophihabitantaceae</taxon>
        <taxon>Jatrophihabitans</taxon>
    </lineage>
</organism>
<gene>
    <name evidence="4" type="ORF">SAMN05443575_1023</name>
</gene>
<sequence length="190" mass="22027">MPELLESEKGRPQYEVRQHRIVLLIRKPRKHWVILLTALALLGYLFPATFAIPAVVVAALLGFMRYRLWAAERIVLTHKRIVHVYGVLETTREEASLRLDRISGLRIKETFWGRLWGYATIYLEAPGEHPGLKRLFRIARPHPFYVRLRSVVFGEPHAGDPDEGPTHHTSDQVTDELPDLSRLSRLRRRG</sequence>
<evidence type="ECO:0000313" key="5">
    <source>
        <dbReference type="Proteomes" id="UP000186132"/>
    </source>
</evidence>
<evidence type="ECO:0000313" key="4">
    <source>
        <dbReference type="EMBL" id="SHF83390.1"/>
    </source>
</evidence>
<feature type="region of interest" description="Disordered" evidence="1">
    <location>
        <begin position="157"/>
        <end position="190"/>
    </location>
</feature>
<keyword evidence="2" id="KW-0812">Transmembrane</keyword>
<proteinExistence type="predicted"/>
<evidence type="ECO:0000256" key="2">
    <source>
        <dbReference type="SAM" id="Phobius"/>
    </source>
</evidence>
<feature type="compositionally biased region" description="Basic and acidic residues" evidence="1">
    <location>
        <begin position="157"/>
        <end position="170"/>
    </location>
</feature>
<dbReference type="PANTHER" id="PTHR37938">
    <property type="entry name" value="BLL0215 PROTEIN"/>
    <property type="match status" value="1"/>
</dbReference>
<dbReference type="STRING" id="1206085.SAMN05443575_1023"/>
<dbReference type="PANTHER" id="PTHR37938:SF1">
    <property type="entry name" value="BLL0215 PROTEIN"/>
    <property type="match status" value="1"/>
</dbReference>
<dbReference type="Pfam" id="PF03703">
    <property type="entry name" value="bPH_2"/>
    <property type="match status" value="1"/>
</dbReference>
<keyword evidence="2" id="KW-0472">Membrane</keyword>
<keyword evidence="2" id="KW-1133">Transmembrane helix</keyword>
<evidence type="ECO:0000256" key="1">
    <source>
        <dbReference type="SAM" id="MobiDB-lite"/>
    </source>
</evidence>
<feature type="transmembrane region" description="Helical" evidence="2">
    <location>
        <begin position="32"/>
        <end position="63"/>
    </location>
</feature>
<reference evidence="4 5" key="1">
    <citation type="submission" date="2016-11" db="EMBL/GenBank/DDBJ databases">
        <authorList>
            <person name="Jaros S."/>
            <person name="Januszkiewicz K."/>
            <person name="Wedrychowicz H."/>
        </authorList>
    </citation>
    <scope>NUCLEOTIDE SEQUENCE [LARGE SCALE GENOMIC DNA]</scope>
    <source>
        <strain evidence="4 5">DSM 45627</strain>
    </source>
</reference>
<dbReference type="OrthoDB" id="3354538at2"/>
<dbReference type="InterPro" id="IPR005182">
    <property type="entry name" value="YdbS-like_PH"/>
</dbReference>
<evidence type="ECO:0000259" key="3">
    <source>
        <dbReference type="Pfam" id="PF03703"/>
    </source>
</evidence>
<dbReference type="AlphaFoldDB" id="A0A1M5EVX7"/>
<dbReference type="Proteomes" id="UP000186132">
    <property type="component" value="Unassembled WGS sequence"/>
</dbReference>